<dbReference type="AlphaFoldDB" id="A0A5N6NHQ5"/>
<proteinExistence type="predicted"/>
<accession>A0A5N6NHQ5</accession>
<dbReference type="OrthoDB" id="267284at2759"/>
<comment type="caution">
    <text evidence="2">The sequence shown here is derived from an EMBL/GenBank/DDBJ whole genome shotgun (WGS) entry which is preliminary data.</text>
</comment>
<dbReference type="InterPro" id="IPR008496">
    <property type="entry name" value="TMEM222/RTE1"/>
</dbReference>
<sequence>MDENNKWFIKKSVKEDVSRDSRALQIGELPVRRLVDLQQSSKCSVITADLAMELDTEPKAMMIDQSSIPNSMQIDPTRARFPCCIVWTPLPVISWLLPFIGHVGIGREDGVIVDFAGPNFVSVDNFSFGPVARYLQITKEKHTITQHPSGTYRTDEEYRLVESGRNHYTWDDALKKTTQEYQKQTYSVLTCNCHSFLANHLNRLESQASGWNVVNVAALILFKGKWVNTPSMVRSYLPFMVVLFMGITFGGADFLTFLAFVVFLLFGCLHNPSQLVPALTAFKMNPIEALTAGSTKVEPITAPATKGCSLDKKPTLKPTKNLALIPIEAWIPTGDDDAHVRGLLRRPLEMFAATGSDGTVTGVGVGEATGTMVPSFFPVQTCP</sequence>
<feature type="transmembrane region" description="Helical" evidence="1">
    <location>
        <begin position="241"/>
        <end position="266"/>
    </location>
</feature>
<dbReference type="GO" id="GO:0009723">
    <property type="term" value="P:response to ethylene"/>
    <property type="evidence" value="ECO:0007669"/>
    <property type="project" value="TreeGrafter"/>
</dbReference>
<evidence type="ECO:0000313" key="2">
    <source>
        <dbReference type="EMBL" id="KAD4888474.1"/>
    </source>
</evidence>
<organism evidence="2 3">
    <name type="scientific">Mikania micrantha</name>
    <name type="common">bitter vine</name>
    <dbReference type="NCBI Taxonomy" id="192012"/>
    <lineage>
        <taxon>Eukaryota</taxon>
        <taxon>Viridiplantae</taxon>
        <taxon>Streptophyta</taxon>
        <taxon>Embryophyta</taxon>
        <taxon>Tracheophyta</taxon>
        <taxon>Spermatophyta</taxon>
        <taxon>Magnoliopsida</taxon>
        <taxon>eudicotyledons</taxon>
        <taxon>Gunneridae</taxon>
        <taxon>Pentapetalae</taxon>
        <taxon>asterids</taxon>
        <taxon>campanulids</taxon>
        <taxon>Asterales</taxon>
        <taxon>Asteraceae</taxon>
        <taxon>Asteroideae</taxon>
        <taxon>Heliantheae alliance</taxon>
        <taxon>Eupatorieae</taxon>
        <taxon>Mikania</taxon>
    </lineage>
</organism>
<dbReference type="EMBL" id="SZYD01000011">
    <property type="protein sequence ID" value="KAD4888474.1"/>
    <property type="molecule type" value="Genomic_DNA"/>
</dbReference>
<dbReference type="Proteomes" id="UP000326396">
    <property type="component" value="Linkage Group LG19"/>
</dbReference>
<gene>
    <name evidence="2" type="ORF">E3N88_20547</name>
</gene>
<keyword evidence="1" id="KW-0812">Transmembrane</keyword>
<keyword evidence="1" id="KW-1133">Transmembrane helix</keyword>
<reference evidence="2 3" key="1">
    <citation type="submission" date="2019-05" db="EMBL/GenBank/DDBJ databases">
        <title>Mikania micrantha, genome provides insights into the molecular mechanism of rapid growth.</title>
        <authorList>
            <person name="Liu B."/>
        </authorList>
    </citation>
    <scope>NUCLEOTIDE SEQUENCE [LARGE SCALE GENOMIC DNA]</scope>
    <source>
        <strain evidence="2">NLD-2019</strain>
        <tissue evidence="2">Leaf</tissue>
    </source>
</reference>
<keyword evidence="3" id="KW-1185">Reference proteome</keyword>
<dbReference type="GO" id="GO:0010104">
    <property type="term" value="P:regulation of ethylene-activated signaling pathway"/>
    <property type="evidence" value="ECO:0007669"/>
    <property type="project" value="TreeGrafter"/>
</dbReference>
<dbReference type="GO" id="GO:0005794">
    <property type="term" value="C:Golgi apparatus"/>
    <property type="evidence" value="ECO:0007669"/>
    <property type="project" value="TreeGrafter"/>
</dbReference>
<keyword evidence="1" id="KW-0472">Membrane</keyword>
<dbReference type="PANTHER" id="PTHR20921:SF0">
    <property type="entry name" value="TRANSMEMBRANE PROTEIN 222"/>
    <property type="match status" value="1"/>
</dbReference>
<dbReference type="PANTHER" id="PTHR20921">
    <property type="entry name" value="TRANSMEMBRANE PROTEIN 222"/>
    <property type="match status" value="1"/>
</dbReference>
<name>A0A5N6NHQ5_9ASTR</name>
<evidence type="ECO:0000256" key="1">
    <source>
        <dbReference type="SAM" id="Phobius"/>
    </source>
</evidence>
<protein>
    <submittedName>
        <fullName evidence="2">Uncharacterized protein</fullName>
    </submittedName>
</protein>
<dbReference type="Pfam" id="PF05608">
    <property type="entry name" value="RTE1"/>
    <property type="match status" value="1"/>
</dbReference>
<evidence type="ECO:0000313" key="3">
    <source>
        <dbReference type="Proteomes" id="UP000326396"/>
    </source>
</evidence>
<dbReference type="GO" id="GO:0005783">
    <property type="term" value="C:endoplasmic reticulum"/>
    <property type="evidence" value="ECO:0007669"/>
    <property type="project" value="TreeGrafter"/>
</dbReference>